<dbReference type="RefSeq" id="WP_118271369.1">
    <property type="nucleotide sequence ID" value="NZ_QSJI01000001.1"/>
</dbReference>
<comment type="caution">
    <text evidence="3">The sequence shown here is derived from an EMBL/GenBank/DDBJ whole genome shotgun (WGS) entry which is preliminary data.</text>
</comment>
<comment type="similarity">
    <text evidence="1">Belongs to the metallophosphoesterase superfamily. YfcE family.</text>
</comment>
<evidence type="ECO:0000259" key="2">
    <source>
        <dbReference type="Pfam" id="PF12850"/>
    </source>
</evidence>
<dbReference type="Gene3D" id="3.60.21.10">
    <property type="match status" value="1"/>
</dbReference>
<dbReference type="AlphaFoldDB" id="A0A414G0C3"/>
<proteinExistence type="inferred from homology"/>
<protein>
    <recommendedName>
        <fullName evidence="2">Calcineurin-like phosphoesterase domain-containing protein</fullName>
    </recommendedName>
</protein>
<reference evidence="3 4" key="1">
    <citation type="submission" date="2018-08" db="EMBL/GenBank/DDBJ databases">
        <title>A genome reference for cultivated species of the human gut microbiota.</title>
        <authorList>
            <person name="Zou Y."/>
            <person name="Xue W."/>
            <person name="Luo G."/>
        </authorList>
    </citation>
    <scope>NUCLEOTIDE SEQUENCE [LARGE SCALE GENOMIC DNA]</scope>
    <source>
        <strain evidence="3 4">AM30-5LB</strain>
    </source>
</reference>
<organism evidence="3 4">
    <name type="scientific">Collinsella intestinalis</name>
    <dbReference type="NCBI Taxonomy" id="147207"/>
    <lineage>
        <taxon>Bacteria</taxon>
        <taxon>Bacillati</taxon>
        <taxon>Actinomycetota</taxon>
        <taxon>Coriobacteriia</taxon>
        <taxon>Coriobacteriales</taxon>
        <taxon>Coriobacteriaceae</taxon>
        <taxon>Collinsella</taxon>
    </lineage>
</organism>
<sequence>MLWFTSDTHFGHANVLHFTDRPFGDIAHMNRALINAINERVAPTDDLYILGDFSYQMTAVEAAALRSKINCRKVHIVPGNHDKDWTHKDVAGTFIVEPPIVRINIHGRKIVLSHYPLMEWQSMSRGSWHLHGHIHSAGSVYNELNRKQGLMRYDVGVDANDLAPVSLDEIRAWFEGVEFYGRARWWEWVNGTGDPAVAEDCEVVRELMVEVDRDHATAQESAEASRRCASALRELGLGR</sequence>
<accession>A0A414G0C3</accession>
<dbReference type="Proteomes" id="UP000286050">
    <property type="component" value="Unassembled WGS sequence"/>
</dbReference>
<dbReference type="Pfam" id="PF12850">
    <property type="entry name" value="Metallophos_2"/>
    <property type="match status" value="1"/>
</dbReference>
<evidence type="ECO:0000313" key="3">
    <source>
        <dbReference type="EMBL" id="RHD57605.1"/>
    </source>
</evidence>
<dbReference type="InterPro" id="IPR029052">
    <property type="entry name" value="Metallo-depent_PP-like"/>
</dbReference>
<evidence type="ECO:0000256" key="1">
    <source>
        <dbReference type="ARBA" id="ARBA00008950"/>
    </source>
</evidence>
<gene>
    <name evidence="3" type="ORF">DW787_01845</name>
</gene>
<name>A0A414G0C3_9ACTN</name>
<dbReference type="InterPro" id="IPR024654">
    <property type="entry name" value="Calcineurin-like_PHP_lpxH"/>
</dbReference>
<dbReference type="SUPFAM" id="SSF56300">
    <property type="entry name" value="Metallo-dependent phosphatases"/>
    <property type="match status" value="1"/>
</dbReference>
<evidence type="ECO:0000313" key="4">
    <source>
        <dbReference type="Proteomes" id="UP000286050"/>
    </source>
</evidence>
<feature type="domain" description="Calcineurin-like phosphoesterase" evidence="2">
    <location>
        <begin position="7"/>
        <end position="138"/>
    </location>
</feature>
<dbReference type="EMBL" id="QSJI01000001">
    <property type="protein sequence ID" value="RHD57605.1"/>
    <property type="molecule type" value="Genomic_DNA"/>
</dbReference>